<feature type="signal peptide" evidence="2">
    <location>
        <begin position="1"/>
        <end position="25"/>
    </location>
</feature>
<organism evidence="3">
    <name type="scientific">Rhipicephalus microplus</name>
    <name type="common">Cattle tick</name>
    <name type="synonym">Boophilus microplus</name>
    <dbReference type="NCBI Taxonomy" id="6941"/>
    <lineage>
        <taxon>Eukaryota</taxon>
        <taxon>Metazoa</taxon>
        <taxon>Ecdysozoa</taxon>
        <taxon>Arthropoda</taxon>
        <taxon>Chelicerata</taxon>
        <taxon>Arachnida</taxon>
        <taxon>Acari</taxon>
        <taxon>Parasitiformes</taxon>
        <taxon>Ixodida</taxon>
        <taxon>Ixodoidea</taxon>
        <taxon>Ixodidae</taxon>
        <taxon>Rhipicephalinae</taxon>
        <taxon>Rhipicephalus</taxon>
        <taxon>Boophilus</taxon>
    </lineage>
</organism>
<evidence type="ECO:0000313" key="3">
    <source>
        <dbReference type="EMBL" id="NIE44468.1"/>
    </source>
</evidence>
<sequence length="100" mass="11436">MHGFAFGILFFLWLCRFLVLRVSSGAVLFTRICTRQSALLSPLHLRDQEKDRHEKTPLHTHGRAPLPLPLVPCCISSERKPQEAHTHSHRESLIFLSAVQ</sequence>
<feature type="region of interest" description="Disordered" evidence="1">
    <location>
        <begin position="79"/>
        <end position="100"/>
    </location>
</feature>
<name>A0A6G5A1L3_RHIMP</name>
<keyword evidence="2" id="KW-0732">Signal</keyword>
<evidence type="ECO:0000256" key="1">
    <source>
        <dbReference type="SAM" id="MobiDB-lite"/>
    </source>
</evidence>
<dbReference type="AlphaFoldDB" id="A0A6G5A1L3"/>
<protein>
    <submittedName>
        <fullName evidence="3">Putative secreted protein</fullName>
    </submittedName>
</protein>
<accession>A0A6G5A1L3</accession>
<reference evidence="3" key="1">
    <citation type="submission" date="2020-03" db="EMBL/GenBank/DDBJ databases">
        <title>A transcriptome and proteome of the tick Rhipicephalus microplus shaped by the genetic composition of its hosts and developmental stage.</title>
        <authorList>
            <person name="Garcia G.R."/>
            <person name="Ribeiro J.M.C."/>
            <person name="Maruyama S.R."/>
            <person name="Gardinasse L.G."/>
            <person name="Nelson K."/>
            <person name="Ferreira B.R."/>
            <person name="Andrade T.G."/>
            <person name="Santos I.K.F.M."/>
        </authorList>
    </citation>
    <scope>NUCLEOTIDE SEQUENCE</scope>
    <source>
        <strain evidence="3">NSGR</strain>
        <tissue evidence="3">Salivary glands</tissue>
    </source>
</reference>
<feature type="compositionally biased region" description="Basic and acidic residues" evidence="1">
    <location>
        <begin position="79"/>
        <end position="92"/>
    </location>
</feature>
<feature type="chain" id="PRO_5026191709" evidence="2">
    <location>
        <begin position="26"/>
        <end position="100"/>
    </location>
</feature>
<dbReference type="EMBL" id="GIKN01002195">
    <property type="protein sequence ID" value="NIE44468.1"/>
    <property type="molecule type" value="Transcribed_RNA"/>
</dbReference>
<proteinExistence type="predicted"/>
<evidence type="ECO:0000256" key="2">
    <source>
        <dbReference type="SAM" id="SignalP"/>
    </source>
</evidence>